<evidence type="ECO:0000259" key="8">
    <source>
        <dbReference type="PROSITE" id="PS50850"/>
    </source>
</evidence>
<gene>
    <name evidence="9" type="ORF">I6J18_01155</name>
</gene>
<keyword evidence="10" id="KW-1185">Reference proteome</keyword>
<evidence type="ECO:0000313" key="9">
    <source>
        <dbReference type="EMBL" id="QQT00581.1"/>
    </source>
</evidence>
<evidence type="ECO:0000256" key="1">
    <source>
        <dbReference type="ARBA" id="ARBA00004651"/>
    </source>
</evidence>
<feature type="transmembrane region" description="Helical" evidence="7">
    <location>
        <begin position="5"/>
        <end position="22"/>
    </location>
</feature>
<keyword evidence="6 7" id="KW-0472">Membrane</keyword>
<feature type="transmembrane region" description="Helical" evidence="7">
    <location>
        <begin position="70"/>
        <end position="87"/>
    </location>
</feature>
<feature type="transmembrane region" description="Helical" evidence="7">
    <location>
        <begin position="234"/>
        <end position="255"/>
    </location>
</feature>
<dbReference type="RefSeq" id="WP_040373394.1">
    <property type="nucleotide sequence ID" value="NZ_CP068053.1"/>
</dbReference>
<accession>A0A974S0K4</accession>
<dbReference type="InterPro" id="IPR036259">
    <property type="entry name" value="MFS_trans_sf"/>
</dbReference>
<name>A0A974S0K4_PERPY</name>
<dbReference type="InterPro" id="IPR001958">
    <property type="entry name" value="Tet-R_TetA/multi-R_MdtG-like"/>
</dbReference>
<dbReference type="PANTHER" id="PTHR43124:SF10">
    <property type="entry name" value="PURINE EFFLUX PUMP PBUE"/>
    <property type="match status" value="1"/>
</dbReference>
<evidence type="ECO:0000313" key="10">
    <source>
        <dbReference type="Proteomes" id="UP000595254"/>
    </source>
</evidence>
<comment type="subcellular location">
    <subcellularLocation>
        <location evidence="1">Cell membrane</location>
        <topology evidence="1">Multi-pass membrane protein</topology>
    </subcellularLocation>
</comment>
<dbReference type="AlphaFoldDB" id="A0A974S0K4"/>
<evidence type="ECO:0000256" key="5">
    <source>
        <dbReference type="ARBA" id="ARBA00022989"/>
    </source>
</evidence>
<organism evidence="9 10">
    <name type="scientific">Peribacillus psychrosaccharolyticus</name>
    <name type="common">Bacillus psychrosaccharolyticus</name>
    <dbReference type="NCBI Taxonomy" id="1407"/>
    <lineage>
        <taxon>Bacteria</taxon>
        <taxon>Bacillati</taxon>
        <taxon>Bacillota</taxon>
        <taxon>Bacilli</taxon>
        <taxon>Bacillales</taxon>
        <taxon>Bacillaceae</taxon>
        <taxon>Peribacillus</taxon>
    </lineage>
</organism>
<dbReference type="InterPro" id="IPR050189">
    <property type="entry name" value="MFS_Efflux_Transporters"/>
</dbReference>
<feature type="transmembrane region" description="Helical" evidence="7">
    <location>
        <begin position="201"/>
        <end position="222"/>
    </location>
</feature>
<feature type="transmembrane region" description="Helical" evidence="7">
    <location>
        <begin position="331"/>
        <end position="349"/>
    </location>
</feature>
<protein>
    <submittedName>
        <fullName evidence="9">MFS transporter</fullName>
    </submittedName>
</protein>
<feature type="transmembrane region" description="Helical" evidence="7">
    <location>
        <begin position="291"/>
        <end position="310"/>
    </location>
</feature>
<evidence type="ECO:0000256" key="6">
    <source>
        <dbReference type="ARBA" id="ARBA00023136"/>
    </source>
</evidence>
<dbReference type="PRINTS" id="PR01035">
    <property type="entry name" value="TCRTETA"/>
</dbReference>
<dbReference type="KEGG" id="ppsr:I6J18_01155"/>
<keyword evidence="4 7" id="KW-0812">Transmembrane</keyword>
<feature type="transmembrane region" description="Helical" evidence="7">
    <location>
        <begin position="99"/>
        <end position="122"/>
    </location>
</feature>
<evidence type="ECO:0000256" key="2">
    <source>
        <dbReference type="ARBA" id="ARBA00022448"/>
    </source>
</evidence>
<sequence length="391" mass="41925">MDKRVYLFTVVSFVVGMVELIIGGQLDLVAADLHVSLGQAGLLITIFSLVYAISAPILLIATAKMERKKLILLSLCVFFLGNLLSALSPSYSVLMLARIISAISGSLLIVLCVTTASAIVAVQYRARAIGIVFMGVSGSLVLGVPIGLALGNAFNWRAPFIFISVLTILSMVGVYFFMGKFPPKPAISLSAQLRTLKNRKILFAQLTTFMFMAGHLTLYGYLTPFLKSELGLSAGWVSIVYLIFGIAAVSGGGIGGYLSDRIGTKKTIVSVIIAFALSLFILPYTTFSLPLFLGVMFIWSMLSWAMTPALQSYLIEASPKTADIQQSLNNSALHLGIAFGSMVGGIIIERSSVELNPTIGGIFVLIALGSAALSMKRKRTARTDIHYSKAQ</sequence>
<feature type="transmembrane region" description="Helical" evidence="7">
    <location>
        <begin position="355"/>
        <end position="373"/>
    </location>
</feature>
<dbReference type="SUPFAM" id="SSF103473">
    <property type="entry name" value="MFS general substrate transporter"/>
    <property type="match status" value="1"/>
</dbReference>
<feature type="transmembrane region" description="Helical" evidence="7">
    <location>
        <begin position="267"/>
        <end position="285"/>
    </location>
</feature>
<evidence type="ECO:0000256" key="7">
    <source>
        <dbReference type="SAM" id="Phobius"/>
    </source>
</evidence>
<dbReference type="InterPro" id="IPR020846">
    <property type="entry name" value="MFS_dom"/>
</dbReference>
<dbReference type="PANTHER" id="PTHR43124">
    <property type="entry name" value="PURINE EFFLUX PUMP PBUE"/>
    <property type="match status" value="1"/>
</dbReference>
<keyword evidence="3" id="KW-1003">Cell membrane</keyword>
<dbReference type="GO" id="GO:0005886">
    <property type="term" value="C:plasma membrane"/>
    <property type="evidence" value="ECO:0007669"/>
    <property type="project" value="UniProtKB-SubCell"/>
</dbReference>
<reference evidence="9 10" key="1">
    <citation type="submission" date="2021-01" db="EMBL/GenBank/DDBJ databases">
        <title>FDA dAtabase for Regulatory Grade micrObial Sequences (FDA-ARGOS): Supporting development and validation of Infectious Disease Dx tests.</title>
        <authorList>
            <person name="Nelson B."/>
            <person name="Plummer A."/>
            <person name="Tallon L."/>
            <person name="Sadzewicz L."/>
            <person name="Zhao X."/>
            <person name="Boylan J."/>
            <person name="Ott S."/>
            <person name="Bowen H."/>
            <person name="Vavikolanu K."/>
            <person name="Mehta A."/>
            <person name="Aluvathingal J."/>
            <person name="Nadendla S."/>
            <person name="Myers T."/>
            <person name="Yan Y."/>
            <person name="Sichtig H."/>
        </authorList>
    </citation>
    <scope>NUCLEOTIDE SEQUENCE [LARGE SCALE GENOMIC DNA]</scope>
    <source>
        <strain evidence="9 10">FDAARGOS_1161</strain>
    </source>
</reference>
<dbReference type="Pfam" id="PF07690">
    <property type="entry name" value="MFS_1"/>
    <property type="match status" value="1"/>
</dbReference>
<feature type="domain" description="Major facilitator superfamily (MFS) profile" evidence="8">
    <location>
        <begin position="4"/>
        <end position="379"/>
    </location>
</feature>
<proteinExistence type="predicted"/>
<evidence type="ECO:0000256" key="3">
    <source>
        <dbReference type="ARBA" id="ARBA00022475"/>
    </source>
</evidence>
<dbReference type="InterPro" id="IPR011701">
    <property type="entry name" value="MFS"/>
</dbReference>
<feature type="transmembrane region" description="Helical" evidence="7">
    <location>
        <begin position="129"/>
        <end position="154"/>
    </location>
</feature>
<dbReference type="CDD" id="cd17324">
    <property type="entry name" value="MFS_NepI_like"/>
    <property type="match status" value="1"/>
</dbReference>
<dbReference type="PROSITE" id="PS50850">
    <property type="entry name" value="MFS"/>
    <property type="match status" value="1"/>
</dbReference>
<dbReference type="GO" id="GO:0022857">
    <property type="term" value="F:transmembrane transporter activity"/>
    <property type="evidence" value="ECO:0007669"/>
    <property type="project" value="InterPro"/>
</dbReference>
<keyword evidence="5 7" id="KW-1133">Transmembrane helix</keyword>
<dbReference type="Proteomes" id="UP000595254">
    <property type="component" value="Chromosome"/>
</dbReference>
<dbReference type="Gene3D" id="1.20.1250.20">
    <property type="entry name" value="MFS general substrate transporter like domains"/>
    <property type="match status" value="2"/>
</dbReference>
<feature type="transmembrane region" description="Helical" evidence="7">
    <location>
        <begin position="160"/>
        <end position="181"/>
    </location>
</feature>
<feature type="transmembrane region" description="Helical" evidence="7">
    <location>
        <begin position="42"/>
        <end position="63"/>
    </location>
</feature>
<dbReference type="EMBL" id="CP068053">
    <property type="protein sequence ID" value="QQT00581.1"/>
    <property type="molecule type" value="Genomic_DNA"/>
</dbReference>
<evidence type="ECO:0000256" key="4">
    <source>
        <dbReference type="ARBA" id="ARBA00022692"/>
    </source>
</evidence>
<keyword evidence="2" id="KW-0813">Transport</keyword>